<protein>
    <recommendedName>
        <fullName evidence="3">DUF2092 domain-containing protein</fullName>
    </recommendedName>
</protein>
<organism evidence="1 2">
    <name type="scientific">Streptomyces evansiae</name>
    <dbReference type="NCBI Taxonomy" id="3075535"/>
    <lineage>
        <taxon>Bacteria</taxon>
        <taxon>Bacillati</taxon>
        <taxon>Actinomycetota</taxon>
        <taxon>Actinomycetes</taxon>
        <taxon>Kitasatosporales</taxon>
        <taxon>Streptomycetaceae</taxon>
        <taxon>Streptomyces</taxon>
    </lineage>
</organism>
<sequence>MSPLCVPRRQGKTINTARRTTLAVATSAALALTGIAACGTVENLSAAQKIQKAADKLGEQHSLTVEFGLDADPKVLRRASKSDDPEDALSPTAAKAVGKLRISFSVEASKPLAEARDKDIKSFAFSVGSGKGAELLDVRMVDKTLYLRADVDAFGKTFDTPMPGAGELPPEMGPLKDLFAGKWVKTDTSALEELGAGADASGKKSGADKLDSKTQRKLKTDLKSILARRVTFTDKGEKDGTDHILAKAPARALLTDVLGAVEDVSDKVPAWRMRGMPTEKDLKDVPNSKLGVDFALKDGTLSGVTFDAAQLAEPGDPVKKGDKFDVVLRFDEPGKIAAPTGAKELPQGKKGTIFGMDPGLLLGGGPADVDALSKDGPGAESPLDEDGFANDPLFRKEFEKQLRKEMDKQFGADWENGPMGDEIEKQIQEQLKLQFGDKAAAKG</sequence>
<reference evidence="2" key="1">
    <citation type="submission" date="2023-07" db="EMBL/GenBank/DDBJ databases">
        <title>30 novel species of actinomycetes from the DSMZ collection.</title>
        <authorList>
            <person name="Nouioui I."/>
        </authorList>
    </citation>
    <scope>NUCLEOTIDE SEQUENCE [LARGE SCALE GENOMIC DNA]</scope>
    <source>
        <strain evidence="2">DSM 41982</strain>
    </source>
</reference>
<accession>A0ABD5EA08</accession>
<evidence type="ECO:0000313" key="1">
    <source>
        <dbReference type="EMBL" id="MDT0418032.1"/>
    </source>
</evidence>
<dbReference type="Proteomes" id="UP001183607">
    <property type="component" value="Unassembled WGS sequence"/>
</dbReference>
<gene>
    <name evidence="1" type="ORF">RM574_21330</name>
</gene>
<evidence type="ECO:0008006" key="3">
    <source>
        <dbReference type="Google" id="ProtNLM"/>
    </source>
</evidence>
<dbReference type="AlphaFoldDB" id="A0ABD5EA08"/>
<name>A0ABD5EA08_9ACTN</name>
<proteinExistence type="predicted"/>
<evidence type="ECO:0000313" key="2">
    <source>
        <dbReference type="Proteomes" id="UP001183607"/>
    </source>
</evidence>
<dbReference type="RefSeq" id="WP_093854439.1">
    <property type="nucleotide sequence ID" value="NZ_JAVRER010000037.1"/>
</dbReference>
<comment type="caution">
    <text evidence="1">The sequence shown here is derived from an EMBL/GenBank/DDBJ whole genome shotgun (WGS) entry which is preliminary data.</text>
</comment>
<dbReference type="EMBL" id="JAVRER010000037">
    <property type="protein sequence ID" value="MDT0418032.1"/>
    <property type="molecule type" value="Genomic_DNA"/>
</dbReference>